<dbReference type="InterPro" id="IPR000468">
    <property type="entry name" value="Barstar"/>
</dbReference>
<dbReference type="Gene3D" id="3.30.370.10">
    <property type="entry name" value="Barstar-like"/>
    <property type="match status" value="1"/>
</dbReference>
<comment type="similarity">
    <text evidence="1">Belongs to the barstar family.</text>
</comment>
<dbReference type="AlphaFoldDB" id="A0A849CH83"/>
<proteinExistence type="inferred from homology"/>
<dbReference type="Pfam" id="PF01337">
    <property type="entry name" value="Barstar"/>
    <property type="match status" value="1"/>
</dbReference>
<keyword evidence="4" id="KW-1185">Reference proteome</keyword>
<evidence type="ECO:0000259" key="2">
    <source>
        <dbReference type="Pfam" id="PF01337"/>
    </source>
</evidence>
<evidence type="ECO:0000313" key="3">
    <source>
        <dbReference type="EMBL" id="NNH75269.1"/>
    </source>
</evidence>
<name>A0A849CH83_9NOCA</name>
<sequence length="268" mass="29319">MSADQSDGLGMCALKADEDGEHWGQVHDVRGLFAARAEEDLLAVELLGCHPQGGLRACLDSLSAGGVQLGGAWLDVLDSNGVSMGSYFVYEMTVTATRPSSLDSRLVDLSVTLYCDSAQYGGEWVWNLIRDGRMDRRDIWHGLDTEDRTAWLAVALWTSAYQRRGRPDSAPGHVFTLDGRAVTDIVSFYCALGETINGPGGYFGWNLDALWDCLRGGWGASSPFTLEWLHSDVAREHLLTHPGVDAGQTLFDLLLKILDDNGIEVILR</sequence>
<reference evidence="3 4" key="1">
    <citation type="submission" date="2020-05" db="EMBL/GenBank/DDBJ databases">
        <title>MicrobeNet Type strains.</title>
        <authorList>
            <person name="Nicholson A.C."/>
        </authorList>
    </citation>
    <scope>NUCLEOTIDE SEQUENCE [LARGE SCALE GENOMIC DNA]</scope>
    <source>
        <strain evidence="3 4">JCM 3224</strain>
    </source>
</reference>
<dbReference type="InterPro" id="IPR035905">
    <property type="entry name" value="Barstar-like_sf"/>
</dbReference>
<protein>
    <submittedName>
        <fullName evidence="3">Barstar domain containing protein</fullName>
    </submittedName>
</protein>
<feature type="domain" description="Barstar (barnase inhibitor)" evidence="2">
    <location>
        <begin position="173"/>
        <end position="238"/>
    </location>
</feature>
<dbReference type="EMBL" id="JABELX010000020">
    <property type="protein sequence ID" value="NNH75269.1"/>
    <property type="molecule type" value="Genomic_DNA"/>
</dbReference>
<dbReference type="SUPFAM" id="SSF52038">
    <property type="entry name" value="Barstar-related"/>
    <property type="match status" value="1"/>
</dbReference>
<organism evidence="3 4">
    <name type="scientific">Nocardia uniformis</name>
    <dbReference type="NCBI Taxonomy" id="53432"/>
    <lineage>
        <taxon>Bacteria</taxon>
        <taxon>Bacillati</taxon>
        <taxon>Actinomycetota</taxon>
        <taxon>Actinomycetes</taxon>
        <taxon>Mycobacteriales</taxon>
        <taxon>Nocardiaceae</taxon>
        <taxon>Nocardia</taxon>
    </lineage>
</organism>
<comment type="caution">
    <text evidence="3">The sequence shown here is derived from an EMBL/GenBank/DDBJ whole genome shotgun (WGS) entry which is preliminary data.</text>
</comment>
<dbReference type="Proteomes" id="UP000586827">
    <property type="component" value="Unassembled WGS sequence"/>
</dbReference>
<accession>A0A849CH83</accession>
<evidence type="ECO:0000313" key="4">
    <source>
        <dbReference type="Proteomes" id="UP000586827"/>
    </source>
</evidence>
<gene>
    <name evidence="3" type="ORF">HLB23_36375</name>
</gene>
<evidence type="ECO:0000256" key="1">
    <source>
        <dbReference type="ARBA" id="ARBA00006845"/>
    </source>
</evidence>